<dbReference type="GO" id="GO:0004176">
    <property type="term" value="F:ATP-dependent peptidase activity"/>
    <property type="evidence" value="ECO:0007669"/>
    <property type="project" value="InterPro"/>
</dbReference>
<keyword evidence="3" id="KW-1185">Reference proteome</keyword>
<dbReference type="EMBL" id="JACKVH010000011">
    <property type="protein sequence ID" value="MCV7377939.1"/>
    <property type="molecule type" value="Genomic_DNA"/>
</dbReference>
<dbReference type="Proteomes" id="UP000192319">
    <property type="component" value="Unassembled WGS sequence"/>
</dbReference>
<dbReference type="Gene3D" id="1.20.58.760">
    <property type="entry name" value="Peptidase M41"/>
    <property type="match status" value="1"/>
</dbReference>
<dbReference type="GO" id="GO:0004222">
    <property type="term" value="F:metalloendopeptidase activity"/>
    <property type="evidence" value="ECO:0007669"/>
    <property type="project" value="InterPro"/>
</dbReference>
<reference evidence="1" key="3">
    <citation type="journal article" date="2022" name="BMC Genomics">
        <title>Comparative genome analysis of mycobacteria focusing on tRNA and non-coding RNA.</title>
        <authorList>
            <person name="Behra P.R.K."/>
            <person name="Pettersson B.M.F."/>
            <person name="Ramesh M."/>
            <person name="Das S."/>
            <person name="Dasgupta S."/>
            <person name="Kirsebom L.A."/>
        </authorList>
    </citation>
    <scope>NUCLEOTIDE SEQUENCE</scope>
    <source>
        <strain evidence="1">CCUG 55640</strain>
    </source>
</reference>
<evidence type="ECO:0000313" key="1">
    <source>
        <dbReference type="EMBL" id="MCV7377939.1"/>
    </source>
</evidence>
<evidence type="ECO:0000313" key="4">
    <source>
        <dbReference type="Proteomes" id="UP001141650"/>
    </source>
</evidence>
<accession>A0AA41XM71</accession>
<organism evidence="1 4">
    <name type="scientific">Mycobacterium alsense</name>
    <dbReference type="NCBI Taxonomy" id="324058"/>
    <lineage>
        <taxon>Bacteria</taxon>
        <taxon>Bacillati</taxon>
        <taxon>Actinomycetota</taxon>
        <taxon>Actinomycetes</taxon>
        <taxon>Mycobacteriales</taxon>
        <taxon>Mycobacteriaceae</taxon>
        <taxon>Mycobacterium</taxon>
    </lineage>
</organism>
<dbReference type="GO" id="GO:0006508">
    <property type="term" value="P:proteolysis"/>
    <property type="evidence" value="ECO:0007669"/>
    <property type="project" value="InterPro"/>
</dbReference>
<evidence type="ECO:0000313" key="3">
    <source>
        <dbReference type="Proteomes" id="UP000192319"/>
    </source>
</evidence>
<dbReference type="Proteomes" id="UP001141650">
    <property type="component" value="Unassembled WGS sequence"/>
</dbReference>
<evidence type="ECO:0008006" key="5">
    <source>
        <dbReference type="Google" id="ProtNLM"/>
    </source>
</evidence>
<dbReference type="InterPro" id="IPR037219">
    <property type="entry name" value="Peptidase_M41-like"/>
</dbReference>
<proteinExistence type="predicted"/>
<dbReference type="SUPFAM" id="SSF140990">
    <property type="entry name" value="FtsH protease domain-like"/>
    <property type="match status" value="1"/>
</dbReference>
<dbReference type="RefSeq" id="WP_083139919.1">
    <property type="nucleotide sequence ID" value="NZ_JACKVH010000011.1"/>
</dbReference>
<dbReference type="AlphaFoldDB" id="A0AA41XM71"/>
<reference evidence="2 3" key="1">
    <citation type="submission" date="2017-02" db="EMBL/GenBank/DDBJ databases">
        <title>The new phylogeny of genus Mycobacterium.</title>
        <authorList>
            <person name="Tortoli E."/>
            <person name="Trovato A."/>
            <person name="Cirillo D.M."/>
        </authorList>
    </citation>
    <scope>NUCLEOTIDE SEQUENCE [LARGE SCALE GENOMIC DNA]</scope>
    <source>
        <strain evidence="2 3">DSM 45230</strain>
    </source>
</reference>
<comment type="caution">
    <text evidence="1">The sequence shown here is derived from an EMBL/GenBank/DDBJ whole genome shotgun (WGS) entry which is preliminary data.</text>
</comment>
<dbReference type="GO" id="GO:0005524">
    <property type="term" value="F:ATP binding"/>
    <property type="evidence" value="ECO:0007669"/>
    <property type="project" value="InterPro"/>
</dbReference>
<gene>
    <name evidence="2" type="ORF">BST11_21005</name>
    <name evidence="1" type="ORF">H7K38_04640</name>
</gene>
<name>A0AA41XM71_9MYCO</name>
<dbReference type="EMBL" id="MVHD01000046">
    <property type="protein sequence ID" value="OQZ88804.1"/>
    <property type="molecule type" value="Genomic_DNA"/>
</dbReference>
<evidence type="ECO:0000313" key="2">
    <source>
        <dbReference type="EMBL" id="OQZ88804.1"/>
    </source>
</evidence>
<reference evidence="1" key="2">
    <citation type="submission" date="2020-07" db="EMBL/GenBank/DDBJ databases">
        <authorList>
            <person name="Pettersson B.M.F."/>
            <person name="Behra P.R.K."/>
            <person name="Ramesh M."/>
            <person name="Das S."/>
            <person name="Dasgupta S."/>
            <person name="Kirsebom L.A."/>
        </authorList>
    </citation>
    <scope>NUCLEOTIDE SEQUENCE</scope>
    <source>
        <strain evidence="1">CCUG 55640</strain>
    </source>
</reference>
<sequence length="194" mass="20521">MTTTKAAPTAKAKKRPLTLADLTDAERERAALAFHEAGHAIAATLLGGRVNVAVVSEGRAFGLLGKTVHDQVPGGGWPSILYAGPWAEARFRAGRRPTQREMFTALDRNSCDDRELSRAGGSVTGAGVVPLLERCWPSVAKLAGRLWQHSDVRHEHVCAALQIPASDNGFHLSLIRAGTAPGSLKVTRSTAATG</sequence>
<protein>
    <recommendedName>
        <fullName evidence="5">Peptidase M41 domain-containing protein</fullName>
    </recommendedName>
</protein>